<dbReference type="EMBL" id="CBUL010000092">
    <property type="protein sequence ID" value="CDI60471.1"/>
    <property type="molecule type" value="Genomic_DNA"/>
</dbReference>
<dbReference type="HOGENOM" id="CLU_2752741_0_0_9"/>
<name>U6FD27_LACHE</name>
<comment type="caution">
    <text evidence="1">The sequence shown here is derived from an EMBL/GenBank/DDBJ whole genome shotgun (WGS) entry which is preliminary data.</text>
</comment>
<dbReference type="SUPFAM" id="SSF53474">
    <property type="entry name" value="alpha/beta-Hydrolases"/>
    <property type="match status" value="1"/>
</dbReference>
<dbReference type="AlphaFoldDB" id="U6FD27"/>
<evidence type="ECO:0000313" key="1">
    <source>
        <dbReference type="EMBL" id="CDI60471.1"/>
    </source>
</evidence>
<proteinExistence type="predicted"/>
<dbReference type="InterPro" id="IPR029058">
    <property type="entry name" value="AB_hydrolase_fold"/>
</dbReference>
<organism evidence="1">
    <name type="scientific">Lactobacillus helveticus CIRM-BIA 104</name>
    <dbReference type="NCBI Taxonomy" id="1226333"/>
    <lineage>
        <taxon>Bacteria</taxon>
        <taxon>Bacillati</taxon>
        <taxon>Bacillota</taxon>
        <taxon>Bacilli</taxon>
        <taxon>Lactobacillales</taxon>
        <taxon>Lactobacillaceae</taxon>
        <taxon>Lactobacillus</taxon>
    </lineage>
</organism>
<evidence type="ECO:0008006" key="2">
    <source>
        <dbReference type="Google" id="ProtNLM"/>
    </source>
</evidence>
<dbReference type="Gene3D" id="3.40.50.1820">
    <property type="entry name" value="alpha/beta hydrolase"/>
    <property type="match status" value="1"/>
</dbReference>
<reference evidence="1" key="1">
    <citation type="submission" date="2013-09" db="EMBL/GenBank/DDBJ databases">
        <title>Draft Genome Sequence of five Lactobacillus helveticus strains CIRM-BIA 101T, 103, 104, 951 and 953 isolated from milk product.</title>
        <authorList>
            <person name="Valence F."/>
            <person name="Chuat V."/>
            <person name="Ma L."/>
            <person name="Creno S."/>
            <person name="Falentin H."/>
            <person name="Lortal S."/>
            <person name="Bizet C."/>
            <person name="Clermont D."/>
            <person name="Loux V."/>
            <person name="Bouchier C."/>
            <person name="Cousin S."/>
        </authorList>
    </citation>
    <scope>NUCLEOTIDE SEQUENCE [LARGE SCALE GENOMIC DNA]</scope>
    <source>
        <strain evidence="1">CIRM-BIA 104</strain>
    </source>
</reference>
<sequence>MQNSPVLIDVIAAVQSPYYNFLFAKWMAAQNDQINMALVDNCGHDIMAEVQDRFNQILHHFSLKNRYLSN</sequence>
<gene>
    <name evidence="1" type="ORF">LHCIRMBIA104_00057</name>
</gene>
<dbReference type="Proteomes" id="UP000017247">
    <property type="component" value="Unassembled WGS sequence"/>
</dbReference>
<accession>U6FD27</accession>
<protein>
    <recommendedName>
        <fullName evidence="2">Alpha/beta hydrolase</fullName>
    </recommendedName>
</protein>